<accession>A0A0S2DGU0</accession>
<sequence>MNLPANDAYGVLTAADSVRIERVLPGPIERVWAYLTESDKRRHWLAAGEMDLRVGGAVELNFDNARLTRNDDPPPAKYASDCVNTLRGRITAIEPPRLLRYTWNEDAGSKSEVSFELSEQGEQVRLVVHHRHLSDRSGLVSVSGGWHAHLGLLIDVLSQREPEGFWRSHSRLDAEYERRIPQA</sequence>
<evidence type="ECO:0000313" key="4">
    <source>
        <dbReference type="Proteomes" id="UP000061569"/>
    </source>
</evidence>
<dbReference type="EMBL" id="CP013140">
    <property type="protein sequence ID" value="ALN57471.1"/>
    <property type="molecule type" value="Genomic_DNA"/>
</dbReference>
<comment type="similarity">
    <text evidence="1">Belongs to the AHA1 family.</text>
</comment>
<dbReference type="SUPFAM" id="SSF55961">
    <property type="entry name" value="Bet v1-like"/>
    <property type="match status" value="1"/>
</dbReference>
<dbReference type="KEGG" id="lez:GLE_2121"/>
<dbReference type="InterPro" id="IPR023393">
    <property type="entry name" value="START-like_dom_sf"/>
</dbReference>
<dbReference type="AlphaFoldDB" id="A0A0S2DGU0"/>
<dbReference type="OrthoDB" id="9800600at2"/>
<feature type="domain" description="Activator of Hsp90 ATPase homologue 1/2-like C-terminal" evidence="2">
    <location>
        <begin position="27"/>
        <end position="153"/>
    </location>
</feature>
<dbReference type="Gene3D" id="3.30.530.20">
    <property type="match status" value="1"/>
</dbReference>
<dbReference type="STRING" id="69.GLE_2121"/>
<reference evidence="3 4" key="1">
    <citation type="submission" date="2015-11" db="EMBL/GenBank/DDBJ databases">
        <title>Genome sequences of Lysobacter enzymogenes strain C3 and Lysobacter antibioticus ATCC 29479.</title>
        <authorList>
            <person name="Kobayashi D.Y."/>
        </authorList>
    </citation>
    <scope>NUCLEOTIDE SEQUENCE [LARGE SCALE GENOMIC DNA]</scope>
    <source>
        <strain evidence="3 4">C3</strain>
    </source>
</reference>
<dbReference type="Pfam" id="PF08327">
    <property type="entry name" value="AHSA1"/>
    <property type="match status" value="1"/>
</dbReference>
<dbReference type="CDD" id="cd08899">
    <property type="entry name" value="SRPBCC_CalC_Aha1-like_6"/>
    <property type="match status" value="1"/>
</dbReference>
<evidence type="ECO:0000256" key="1">
    <source>
        <dbReference type="ARBA" id="ARBA00006817"/>
    </source>
</evidence>
<proteinExistence type="inferred from homology"/>
<dbReference type="Proteomes" id="UP000061569">
    <property type="component" value="Chromosome"/>
</dbReference>
<evidence type="ECO:0000259" key="2">
    <source>
        <dbReference type="Pfam" id="PF08327"/>
    </source>
</evidence>
<dbReference type="InterPro" id="IPR013538">
    <property type="entry name" value="ASHA1/2-like_C"/>
</dbReference>
<protein>
    <submittedName>
        <fullName evidence="3">Aha1 domain protein</fullName>
    </submittedName>
</protein>
<name>A0A0S2DGU0_LYSEN</name>
<dbReference type="PATRIC" id="fig|69.6.peg.2085"/>
<evidence type="ECO:0000313" key="3">
    <source>
        <dbReference type="EMBL" id="ALN57471.1"/>
    </source>
</evidence>
<gene>
    <name evidence="3" type="ORF">GLE_2121</name>
</gene>
<organism evidence="3 4">
    <name type="scientific">Lysobacter enzymogenes</name>
    <dbReference type="NCBI Taxonomy" id="69"/>
    <lineage>
        <taxon>Bacteria</taxon>
        <taxon>Pseudomonadati</taxon>
        <taxon>Pseudomonadota</taxon>
        <taxon>Gammaproteobacteria</taxon>
        <taxon>Lysobacterales</taxon>
        <taxon>Lysobacteraceae</taxon>
        <taxon>Lysobacter</taxon>
    </lineage>
</organism>